<protein>
    <submittedName>
        <fullName evidence="3">SHSP domain-containing protein</fullName>
    </submittedName>
</protein>
<dbReference type="AlphaFoldDB" id="A0AAF3F245"/>
<evidence type="ECO:0000313" key="2">
    <source>
        <dbReference type="Proteomes" id="UP000887575"/>
    </source>
</evidence>
<feature type="domain" description="SHSP" evidence="1">
    <location>
        <begin position="30"/>
        <end position="107"/>
    </location>
</feature>
<name>A0AAF3F245_9BILA</name>
<accession>A0AAF3F245</accession>
<dbReference type="GO" id="GO:0005634">
    <property type="term" value="C:nucleus"/>
    <property type="evidence" value="ECO:0007669"/>
    <property type="project" value="TreeGrafter"/>
</dbReference>
<dbReference type="InterPro" id="IPR002068">
    <property type="entry name" value="A-crystallin/Hsp20_dom"/>
</dbReference>
<reference evidence="3" key="1">
    <citation type="submission" date="2024-02" db="UniProtKB">
        <authorList>
            <consortium name="WormBaseParasite"/>
        </authorList>
    </citation>
    <scope>IDENTIFICATION</scope>
</reference>
<dbReference type="GO" id="GO:0009408">
    <property type="term" value="P:response to heat"/>
    <property type="evidence" value="ECO:0007669"/>
    <property type="project" value="TreeGrafter"/>
</dbReference>
<dbReference type="Gene3D" id="2.60.40.790">
    <property type="match status" value="1"/>
</dbReference>
<evidence type="ECO:0000259" key="1">
    <source>
        <dbReference type="Pfam" id="PF00011"/>
    </source>
</evidence>
<dbReference type="Pfam" id="PF00011">
    <property type="entry name" value="HSP20"/>
    <property type="match status" value="1"/>
</dbReference>
<evidence type="ECO:0000313" key="3">
    <source>
        <dbReference type="WBParaSite" id="MBELARI_LOCUS20592"/>
    </source>
</evidence>
<dbReference type="GO" id="GO:0051082">
    <property type="term" value="F:unfolded protein binding"/>
    <property type="evidence" value="ECO:0007669"/>
    <property type="project" value="TreeGrafter"/>
</dbReference>
<dbReference type="Proteomes" id="UP000887575">
    <property type="component" value="Unassembled WGS sequence"/>
</dbReference>
<organism evidence="2 3">
    <name type="scientific">Mesorhabditis belari</name>
    <dbReference type="NCBI Taxonomy" id="2138241"/>
    <lineage>
        <taxon>Eukaryota</taxon>
        <taxon>Metazoa</taxon>
        <taxon>Ecdysozoa</taxon>
        <taxon>Nematoda</taxon>
        <taxon>Chromadorea</taxon>
        <taxon>Rhabditida</taxon>
        <taxon>Rhabditina</taxon>
        <taxon>Rhabditomorpha</taxon>
        <taxon>Rhabditoidea</taxon>
        <taxon>Rhabditidae</taxon>
        <taxon>Mesorhabditinae</taxon>
        <taxon>Mesorhabditis</taxon>
    </lineage>
</organism>
<dbReference type="PANTHER" id="PTHR45640">
    <property type="entry name" value="HEAT SHOCK PROTEIN HSP-12.2-RELATED"/>
    <property type="match status" value="1"/>
</dbReference>
<dbReference type="WBParaSite" id="MBELARI_LOCUS20592">
    <property type="protein sequence ID" value="MBELARI_LOCUS20592"/>
    <property type="gene ID" value="MBELARI_LOCUS20592"/>
</dbReference>
<dbReference type="GO" id="GO:0042026">
    <property type="term" value="P:protein refolding"/>
    <property type="evidence" value="ECO:0007669"/>
    <property type="project" value="TreeGrafter"/>
</dbReference>
<dbReference type="InterPro" id="IPR001436">
    <property type="entry name" value="Alpha-crystallin/sHSP_animal"/>
</dbReference>
<keyword evidence="2" id="KW-1185">Reference proteome</keyword>
<sequence>MSIKIEPIEVRYKGKKFEPPRANDVGVLRISQDDNTFQVTFDVNGYTSKEIKVIGRHGLLEVHCNPSNRADAPPPSVKSCHFPNDVDCSTVRSNMTSTGTLEINAKKY</sequence>
<proteinExistence type="predicted"/>
<dbReference type="InterPro" id="IPR008978">
    <property type="entry name" value="HSP20-like_chaperone"/>
</dbReference>
<dbReference type="GO" id="GO:0005737">
    <property type="term" value="C:cytoplasm"/>
    <property type="evidence" value="ECO:0007669"/>
    <property type="project" value="TreeGrafter"/>
</dbReference>
<dbReference type="PANTHER" id="PTHR45640:SF35">
    <property type="entry name" value="HEAT SHOCK PROTEIN HSP-12.2"/>
    <property type="match status" value="1"/>
</dbReference>
<dbReference type="SUPFAM" id="SSF49764">
    <property type="entry name" value="HSP20-like chaperones"/>
    <property type="match status" value="1"/>
</dbReference>